<evidence type="ECO:0000313" key="7">
    <source>
        <dbReference type="Proteomes" id="UP000007881"/>
    </source>
</evidence>
<sequence length="160" mass="16798">MGTRAADHGAWIERAIDLAVESVASGGGPFGAVVTRGGEAVAEGFNRVTVAADPTAHGEVVAIRRAAERLGTHDLSGCVLYTSCEPCPMCVGAIAWARLDACYYAASAADAAAGGFDDQNFHEQVALPPAQREQPTRHLAADRAMRPFEAWAARAGRVEY</sequence>
<keyword evidence="3 6" id="KW-0378">Hydrolase</keyword>
<dbReference type="InterPro" id="IPR002125">
    <property type="entry name" value="CMP_dCMP_dom"/>
</dbReference>
<evidence type="ECO:0000313" key="6">
    <source>
        <dbReference type="EMBL" id="BAM02448.1"/>
    </source>
</evidence>
<keyword evidence="4" id="KW-0862">Zinc</keyword>
<dbReference type="FunFam" id="3.40.140.10:FF:000011">
    <property type="entry name" value="tRNA-specific adenosine deaminase"/>
    <property type="match status" value="1"/>
</dbReference>
<dbReference type="GO" id="GO:0006152">
    <property type="term" value="P:purine nucleoside catabolic process"/>
    <property type="evidence" value="ECO:0007669"/>
    <property type="project" value="TreeGrafter"/>
</dbReference>
<dbReference type="GO" id="GO:0008892">
    <property type="term" value="F:guanine deaminase activity"/>
    <property type="evidence" value="ECO:0007669"/>
    <property type="project" value="UniProtKB-EC"/>
</dbReference>
<protein>
    <submittedName>
        <fullName evidence="6">Guanine deaminase</fullName>
        <ecNumber evidence="6">3.5.4.3</ecNumber>
    </submittedName>
</protein>
<evidence type="ECO:0000259" key="5">
    <source>
        <dbReference type="PROSITE" id="PS51747"/>
    </source>
</evidence>
<dbReference type="PATRIC" id="fig|1142394.8.peg.294"/>
<dbReference type="KEGG" id="phm:PSMK_02890"/>
<dbReference type="Pfam" id="PF00383">
    <property type="entry name" value="dCMP_cyt_deam_1"/>
    <property type="match status" value="1"/>
</dbReference>
<dbReference type="SUPFAM" id="SSF53927">
    <property type="entry name" value="Cytidine deaminase-like"/>
    <property type="match status" value="1"/>
</dbReference>
<dbReference type="Gene3D" id="3.40.140.10">
    <property type="entry name" value="Cytidine Deaminase, domain 2"/>
    <property type="match status" value="1"/>
</dbReference>
<dbReference type="EC" id="3.5.4.3" evidence="6"/>
<dbReference type="GO" id="GO:0008270">
    <property type="term" value="F:zinc ion binding"/>
    <property type="evidence" value="ECO:0007669"/>
    <property type="project" value="InterPro"/>
</dbReference>
<accession>I0IB10</accession>
<dbReference type="AlphaFoldDB" id="I0IB10"/>
<dbReference type="OrthoDB" id="9802676at2"/>
<dbReference type="InterPro" id="IPR016192">
    <property type="entry name" value="APOBEC/CMP_deaminase_Zn-bd"/>
</dbReference>
<reference evidence="6 7" key="1">
    <citation type="submission" date="2012-02" db="EMBL/GenBank/DDBJ databases">
        <title>Complete genome sequence of Phycisphaera mikurensis NBRC 102666.</title>
        <authorList>
            <person name="Ankai A."/>
            <person name="Hosoyama A."/>
            <person name="Terui Y."/>
            <person name="Sekine M."/>
            <person name="Fukai R."/>
            <person name="Kato Y."/>
            <person name="Nakamura S."/>
            <person name="Yamada-Narita S."/>
            <person name="Kawakoshi A."/>
            <person name="Fukunaga Y."/>
            <person name="Yamazaki S."/>
            <person name="Fujita N."/>
        </authorList>
    </citation>
    <scope>NUCLEOTIDE SEQUENCE [LARGE SCALE GENOMIC DNA]</scope>
    <source>
        <strain evidence="7">NBRC 102666 / KCTC 22515 / FYK2301M01</strain>
    </source>
</reference>
<dbReference type="GO" id="GO:0047974">
    <property type="term" value="F:guanosine deaminase activity"/>
    <property type="evidence" value="ECO:0007669"/>
    <property type="project" value="TreeGrafter"/>
</dbReference>
<dbReference type="InterPro" id="IPR016193">
    <property type="entry name" value="Cytidine_deaminase-like"/>
</dbReference>
<evidence type="ECO:0000256" key="4">
    <source>
        <dbReference type="ARBA" id="ARBA00022833"/>
    </source>
</evidence>
<comment type="similarity">
    <text evidence="1">Belongs to the cytidine and deoxycytidylate deaminase family.</text>
</comment>
<evidence type="ECO:0000256" key="1">
    <source>
        <dbReference type="ARBA" id="ARBA00006576"/>
    </source>
</evidence>
<gene>
    <name evidence="6" type="primary">guaD</name>
    <name evidence="6" type="ordered locus">PSMK_02890</name>
</gene>
<evidence type="ECO:0000256" key="2">
    <source>
        <dbReference type="ARBA" id="ARBA00022723"/>
    </source>
</evidence>
<dbReference type="RefSeq" id="WP_014435668.1">
    <property type="nucleotide sequence ID" value="NC_017080.1"/>
</dbReference>
<organism evidence="6 7">
    <name type="scientific">Phycisphaera mikurensis (strain NBRC 102666 / KCTC 22515 / FYK2301M01)</name>
    <dbReference type="NCBI Taxonomy" id="1142394"/>
    <lineage>
        <taxon>Bacteria</taxon>
        <taxon>Pseudomonadati</taxon>
        <taxon>Planctomycetota</taxon>
        <taxon>Phycisphaerae</taxon>
        <taxon>Phycisphaerales</taxon>
        <taxon>Phycisphaeraceae</taxon>
        <taxon>Phycisphaera</taxon>
    </lineage>
</organism>
<dbReference type="PANTHER" id="PTHR11079">
    <property type="entry name" value="CYTOSINE DEAMINASE FAMILY MEMBER"/>
    <property type="match status" value="1"/>
</dbReference>
<proteinExistence type="inferred from homology"/>
<feature type="domain" description="CMP/dCMP-type deaminase" evidence="5">
    <location>
        <begin position="6"/>
        <end position="117"/>
    </location>
</feature>
<dbReference type="PROSITE" id="PS00903">
    <property type="entry name" value="CYT_DCMP_DEAMINASES_1"/>
    <property type="match status" value="1"/>
</dbReference>
<dbReference type="PANTHER" id="PTHR11079:SF161">
    <property type="entry name" value="CMP_DCMP-TYPE DEAMINASE DOMAIN-CONTAINING PROTEIN"/>
    <property type="match status" value="1"/>
</dbReference>
<dbReference type="EMBL" id="AP012338">
    <property type="protein sequence ID" value="BAM02448.1"/>
    <property type="molecule type" value="Genomic_DNA"/>
</dbReference>
<evidence type="ECO:0000256" key="3">
    <source>
        <dbReference type="ARBA" id="ARBA00022801"/>
    </source>
</evidence>
<keyword evidence="2" id="KW-0479">Metal-binding</keyword>
<dbReference type="CDD" id="cd01285">
    <property type="entry name" value="nucleoside_deaminase"/>
    <property type="match status" value="1"/>
</dbReference>
<dbReference type="HOGENOM" id="CLU_025810_5_2_0"/>
<dbReference type="PROSITE" id="PS51747">
    <property type="entry name" value="CYT_DCMP_DEAMINASES_2"/>
    <property type="match status" value="1"/>
</dbReference>
<dbReference type="Proteomes" id="UP000007881">
    <property type="component" value="Chromosome"/>
</dbReference>
<dbReference type="STRING" id="1142394.PSMK_02890"/>
<dbReference type="eggNOG" id="COG0590">
    <property type="taxonomic scope" value="Bacteria"/>
</dbReference>
<name>I0IB10_PHYMF</name>
<keyword evidence="7" id="KW-1185">Reference proteome</keyword>